<feature type="compositionally biased region" description="Polar residues" evidence="5">
    <location>
        <begin position="329"/>
        <end position="349"/>
    </location>
</feature>
<dbReference type="GO" id="GO:0043007">
    <property type="term" value="P:maintenance of rDNA"/>
    <property type="evidence" value="ECO:0007669"/>
    <property type="project" value="TreeGrafter"/>
</dbReference>
<keyword evidence="3 6" id="KW-1133">Transmembrane helix</keyword>
<dbReference type="PANTHER" id="PTHR28293:SF1">
    <property type="entry name" value="NUCLEAR RIM PROTEIN 1"/>
    <property type="match status" value="1"/>
</dbReference>
<proteinExistence type="predicted"/>
<feature type="compositionally biased region" description="Low complexity" evidence="5">
    <location>
        <begin position="387"/>
        <end position="401"/>
    </location>
</feature>
<organism evidence="7 8">
    <name type="scientific">Elsinoe australis</name>
    <dbReference type="NCBI Taxonomy" id="40998"/>
    <lineage>
        <taxon>Eukaryota</taxon>
        <taxon>Fungi</taxon>
        <taxon>Dikarya</taxon>
        <taxon>Ascomycota</taxon>
        <taxon>Pezizomycotina</taxon>
        <taxon>Dothideomycetes</taxon>
        <taxon>Dothideomycetidae</taxon>
        <taxon>Myriangiales</taxon>
        <taxon>Elsinoaceae</taxon>
        <taxon>Elsinoe</taxon>
    </lineage>
</organism>
<name>A0A2P7YDF1_9PEZI</name>
<comment type="subcellular location">
    <subcellularLocation>
        <location evidence="1">Endomembrane system</location>
        <topology evidence="1">Multi-pass membrane protein</topology>
    </subcellularLocation>
</comment>
<feature type="region of interest" description="Disordered" evidence="5">
    <location>
        <begin position="260"/>
        <end position="288"/>
    </location>
</feature>
<dbReference type="GO" id="GO:0007096">
    <property type="term" value="P:regulation of exit from mitosis"/>
    <property type="evidence" value="ECO:0007669"/>
    <property type="project" value="TreeGrafter"/>
</dbReference>
<keyword evidence="2 6" id="KW-0812">Transmembrane</keyword>
<dbReference type="PANTHER" id="PTHR28293">
    <property type="entry name" value="NUCLEAR RIM PROTEIN 1"/>
    <property type="match status" value="1"/>
</dbReference>
<evidence type="ECO:0000313" key="8">
    <source>
        <dbReference type="Proteomes" id="UP000243723"/>
    </source>
</evidence>
<evidence type="ECO:0000256" key="5">
    <source>
        <dbReference type="SAM" id="MobiDB-lite"/>
    </source>
</evidence>
<protein>
    <submittedName>
        <fullName evidence="7">Meiotically up-regulated protein 154 protein</fullName>
    </submittedName>
</protein>
<dbReference type="STRING" id="40998.A0A2P7YDF1"/>
<dbReference type="EMBL" id="NHZQ01000447">
    <property type="protein sequence ID" value="PSK33999.1"/>
    <property type="molecule type" value="Genomic_DNA"/>
</dbReference>
<reference evidence="7 8" key="1">
    <citation type="submission" date="2017-05" db="EMBL/GenBank/DDBJ databases">
        <title>Draft genome sequence of Elsinoe australis.</title>
        <authorList>
            <person name="Cheng Q."/>
        </authorList>
    </citation>
    <scope>NUCLEOTIDE SEQUENCE [LARGE SCALE GENOMIC DNA]</scope>
    <source>
        <strain evidence="7 8">NL1</strain>
    </source>
</reference>
<gene>
    <name evidence="7" type="ORF">B9Z65_8325</name>
</gene>
<evidence type="ECO:0000313" key="7">
    <source>
        <dbReference type="EMBL" id="PSK33999.1"/>
    </source>
</evidence>
<dbReference type="Proteomes" id="UP000243723">
    <property type="component" value="Unassembled WGS sequence"/>
</dbReference>
<feature type="compositionally biased region" description="Basic and acidic residues" evidence="5">
    <location>
        <begin position="430"/>
        <end position="445"/>
    </location>
</feature>
<accession>A0A2P7YDF1</accession>
<evidence type="ECO:0000256" key="1">
    <source>
        <dbReference type="ARBA" id="ARBA00004127"/>
    </source>
</evidence>
<dbReference type="GO" id="GO:0012505">
    <property type="term" value="C:endomembrane system"/>
    <property type="evidence" value="ECO:0007669"/>
    <property type="project" value="UniProtKB-SubCell"/>
</dbReference>
<feature type="region of interest" description="Disordered" evidence="5">
    <location>
        <begin position="322"/>
        <end position="452"/>
    </location>
</feature>
<feature type="transmembrane region" description="Helical" evidence="6">
    <location>
        <begin position="212"/>
        <end position="231"/>
    </location>
</feature>
<keyword evidence="4 6" id="KW-0472">Membrane</keyword>
<dbReference type="AlphaFoldDB" id="A0A2P7YDF1"/>
<feature type="compositionally biased region" description="Polar residues" evidence="5">
    <location>
        <begin position="270"/>
        <end position="284"/>
    </location>
</feature>
<feature type="transmembrane region" description="Helical" evidence="6">
    <location>
        <begin position="85"/>
        <end position="110"/>
    </location>
</feature>
<dbReference type="OrthoDB" id="3363151at2759"/>
<sequence length="452" mass="50362">MPRLVRRQPWSERIKSALDPYDFLLWLGEELHDSTWDDALKEWALPIGAAANFIYVIARANSGGGSASRRNDVFGDFDGRGSSGWFTWLCSFSAHLLALLAILNSVYTFFRKRHYRLFENSIDLPPSTPSARRVNVESSPASSSPLRYLTSLIKPPTAQSRAHPDQTRDVWEIGVWDPKDFNLELFTLFSPGHVLIYWLFLPTQTSDPRPSVTVVTSILLGALLSVQLVALRKCFTQQAKDLKIINKEVMNEYDTKFVHPNLNPPVRDVGTQTRESSSGAGTQTREVDVYTPTTIINRGFSINPNPSYVSHLSDDSIAEVDSPSFGRISRSTTTPNLFSPLNGYTNPKPQVTPYRSIPDLTSPSRQQPARPVSPTRRDGGSLGVYTHASSPLKKAASSSHLRPGSRLEASRSTNTHRSPLKRMSTPGDTGRSREERLGLSRDGLKHRGSNFR</sequence>
<dbReference type="Pfam" id="PF10332">
    <property type="entry name" value="DUF2418"/>
    <property type="match status" value="1"/>
</dbReference>
<evidence type="ECO:0000256" key="2">
    <source>
        <dbReference type="ARBA" id="ARBA00022692"/>
    </source>
</evidence>
<evidence type="ECO:0000256" key="3">
    <source>
        <dbReference type="ARBA" id="ARBA00022989"/>
    </source>
</evidence>
<comment type="caution">
    <text evidence="7">The sequence shown here is derived from an EMBL/GenBank/DDBJ whole genome shotgun (WGS) entry which is preliminary data.</text>
</comment>
<dbReference type="InterPro" id="IPR018819">
    <property type="entry name" value="Nur1/Mug154"/>
</dbReference>
<evidence type="ECO:0000256" key="4">
    <source>
        <dbReference type="ARBA" id="ARBA00023136"/>
    </source>
</evidence>
<feature type="transmembrane region" description="Helical" evidence="6">
    <location>
        <begin position="181"/>
        <end position="200"/>
    </location>
</feature>
<keyword evidence="8" id="KW-1185">Reference proteome</keyword>
<evidence type="ECO:0000256" key="6">
    <source>
        <dbReference type="SAM" id="Phobius"/>
    </source>
</evidence>